<evidence type="ECO:0000256" key="13">
    <source>
        <dbReference type="NCBIfam" id="TIGR04265"/>
    </source>
</evidence>
<dbReference type="HAMAP" id="MF_01916">
    <property type="entry name" value="Cardiolipin_synth_Cls"/>
    <property type="match status" value="1"/>
</dbReference>
<dbReference type="EMBL" id="ACGV01000123">
    <property type="protein sequence ID" value="EEJ40606.1"/>
    <property type="molecule type" value="Genomic_DNA"/>
</dbReference>
<keyword evidence="5 12" id="KW-0812">Transmembrane</keyword>
<sequence>MFYSKKNTGAFFLVFSFFALITLIINYARIVLLRVIREIRRKIMIWTWDIIRRIIEVLWLINIGFAIWTVFRSRRDIAATWAWLLVLSVFPVAGFILYMFVGRQLSHDDIFTIQEEQAKYQNTFLKKQHRLLEQHELLPQSNQKPRARMLVNLNLNNDEALLTFDNHVEVFTDGHAKFEQLIDDINHAKKIVDVEYYTFYADHLGKRILDALVHAAKRGVKVRVLYDASGSRGTKPSFFEPLEKLGGQAQAFISSSSKWYTSPRLNYHLHRKLVIIDHQIGYIGGFNIGDQYLGDSPKFGYWRDTHLRVVGQASVMMEVRFAMDWNTTCRKTRKPKFSIDDELKDFTIKHPQSTNPDEVPMQIVSSGPDNQNYAIRRGYEGIIATARKYVYIQSPYLIPEDSILEALIIAAKSGVDVRIMVPCMPDHPFVYRMTEYYAKYLVQNGVKVYRYDNGFIHAKTMVSGSNIASVGSANQDYRSYKLNFEVNAFTYNSQLSSELKKIFEADLLNCTPMTEEYFAKQSRWLKFKQQFSHLLAPIF</sequence>
<keyword evidence="2 12" id="KW-1003">Cell membrane</keyword>
<evidence type="ECO:0000256" key="2">
    <source>
        <dbReference type="ARBA" id="ARBA00022475"/>
    </source>
</evidence>
<evidence type="ECO:0000313" key="15">
    <source>
        <dbReference type="EMBL" id="EEJ40606.1"/>
    </source>
</evidence>
<dbReference type="InterPro" id="IPR030874">
    <property type="entry name" value="Cardiolipin_synth_Firmi"/>
</dbReference>
<dbReference type="GO" id="GO:0032049">
    <property type="term" value="P:cardiolipin biosynthetic process"/>
    <property type="evidence" value="ECO:0007669"/>
    <property type="project" value="UniProtKB-UniRule"/>
</dbReference>
<evidence type="ECO:0000256" key="6">
    <source>
        <dbReference type="ARBA" id="ARBA00022737"/>
    </source>
</evidence>
<feature type="active site" evidence="12">
    <location>
        <position position="270"/>
    </location>
</feature>
<evidence type="ECO:0000256" key="8">
    <source>
        <dbReference type="ARBA" id="ARBA00023098"/>
    </source>
</evidence>
<keyword evidence="6" id="KW-0677">Repeat</keyword>
<feature type="transmembrane region" description="Helical" evidence="12">
    <location>
        <begin position="12"/>
        <end position="33"/>
    </location>
</feature>
<dbReference type="InterPro" id="IPR022924">
    <property type="entry name" value="Cardiolipin_synthase"/>
</dbReference>
<keyword evidence="11 12" id="KW-1208">Phospholipid metabolism</keyword>
<dbReference type="EC" id="2.7.8.-" evidence="12 13"/>
<evidence type="ECO:0000256" key="9">
    <source>
        <dbReference type="ARBA" id="ARBA00023136"/>
    </source>
</evidence>
<dbReference type="HOGENOM" id="CLU_038053_1_2_9"/>
<feature type="active site" evidence="12">
    <location>
        <position position="277"/>
    </location>
</feature>
<keyword evidence="4 12" id="KW-0808">Transferase</keyword>
<keyword evidence="10 12" id="KW-0594">Phospholipid biosynthesis</keyword>
<organism evidence="15 16">
    <name type="scientific">Limosilactobacillus vaginalis DSM 5837 = ATCC 49540</name>
    <dbReference type="NCBI Taxonomy" id="1423814"/>
    <lineage>
        <taxon>Bacteria</taxon>
        <taxon>Bacillati</taxon>
        <taxon>Bacillota</taxon>
        <taxon>Bacilli</taxon>
        <taxon>Lactobacillales</taxon>
        <taxon>Lactobacillaceae</taxon>
        <taxon>Limosilactobacillus</taxon>
    </lineage>
</organism>
<feature type="active site" evidence="12">
    <location>
        <position position="457"/>
    </location>
</feature>
<comment type="similarity">
    <text evidence="12">Belongs to the phospholipase D family. Cardiolipin synthase subfamily.</text>
</comment>
<dbReference type="eggNOG" id="COG1502">
    <property type="taxonomic scope" value="Bacteria"/>
</dbReference>
<dbReference type="InterPro" id="IPR027379">
    <property type="entry name" value="CLS_N"/>
</dbReference>
<evidence type="ECO:0000256" key="11">
    <source>
        <dbReference type="ARBA" id="ARBA00023264"/>
    </source>
</evidence>
<evidence type="ECO:0000256" key="1">
    <source>
        <dbReference type="ARBA" id="ARBA00004651"/>
    </source>
</evidence>
<dbReference type="PANTHER" id="PTHR21248">
    <property type="entry name" value="CARDIOLIPIN SYNTHASE"/>
    <property type="match status" value="1"/>
</dbReference>
<accession>C2EU74</accession>
<proteinExistence type="inferred from homology"/>
<dbReference type="GO" id="GO:0008808">
    <property type="term" value="F:cardiolipin synthase activity"/>
    <property type="evidence" value="ECO:0007669"/>
    <property type="project" value="UniProtKB-UniRule"/>
</dbReference>
<feature type="domain" description="PLD phosphodiesterase" evidence="14">
    <location>
        <begin position="265"/>
        <end position="292"/>
    </location>
</feature>
<evidence type="ECO:0000256" key="7">
    <source>
        <dbReference type="ARBA" id="ARBA00022989"/>
    </source>
</evidence>
<dbReference type="PROSITE" id="PS50035">
    <property type="entry name" value="PLD"/>
    <property type="match status" value="2"/>
</dbReference>
<dbReference type="InterPro" id="IPR025202">
    <property type="entry name" value="PLD-like_dom"/>
</dbReference>
<dbReference type="SMART" id="SM00155">
    <property type="entry name" value="PLDc"/>
    <property type="match status" value="2"/>
</dbReference>
<comment type="catalytic activity">
    <reaction evidence="12">
        <text>2 a 1,2-diacyl-sn-glycero-3-phospho-(1'-sn-glycerol) = a cardiolipin + glycerol</text>
        <dbReference type="Rhea" id="RHEA:31451"/>
        <dbReference type="ChEBI" id="CHEBI:17754"/>
        <dbReference type="ChEBI" id="CHEBI:62237"/>
        <dbReference type="ChEBI" id="CHEBI:64716"/>
    </reaction>
</comment>
<keyword evidence="3 12" id="KW-0444">Lipid biosynthesis</keyword>
<dbReference type="GO" id="GO:0005886">
    <property type="term" value="C:plasma membrane"/>
    <property type="evidence" value="ECO:0007669"/>
    <property type="project" value="UniProtKB-SubCell"/>
</dbReference>
<dbReference type="NCBIfam" id="TIGR04265">
    <property type="entry name" value="bac_cardiolipin"/>
    <property type="match status" value="1"/>
</dbReference>
<dbReference type="GO" id="GO:0016787">
    <property type="term" value="F:hydrolase activity"/>
    <property type="evidence" value="ECO:0007669"/>
    <property type="project" value="UniProtKB-KW"/>
</dbReference>
<evidence type="ECO:0000259" key="14">
    <source>
        <dbReference type="PROSITE" id="PS50035"/>
    </source>
</evidence>
<comment type="caution">
    <text evidence="12">Lacks conserved residue(s) required for the propagation of feature annotation.</text>
</comment>
<comment type="caution">
    <text evidence="15">The sequence shown here is derived from an EMBL/GenBank/DDBJ whole genome shotgun (WGS) entry which is preliminary data.</text>
</comment>
<dbReference type="Pfam" id="PF13091">
    <property type="entry name" value="PLDc_2"/>
    <property type="match status" value="2"/>
</dbReference>
<dbReference type="CDD" id="cd09112">
    <property type="entry name" value="PLDc_CLS_2"/>
    <property type="match status" value="1"/>
</dbReference>
<reference evidence="15 16" key="1">
    <citation type="submission" date="2009-01" db="EMBL/GenBank/DDBJ databases">
        <authorList>
            <person name="Qin X."/>
            <person name="Bachman B."/>
            <person name="Battles P."/>
            <person name="Bell A."/>
            <person name="Bess C."/>
            <person name="Bickham C."/>
            <person name="Chaboub L."/>
            <person name="Chen D."/>
            <person name="Coyle M."/>
            <person name="Deiros D.R."/>
            <person name="Dinh H."/>
            <person name="Forbes L."/>
            <person name="Fowler G."/>
            <person name="Francisco L."/>
            <person name="Fu Q."/>
            <person name="Gubbala S."/>
            <person name="Hale W."/>
            <person name="Han Y."/>
            <person name="Hemphill L."/>
            <person name="Highlander S.K."/>
            <person name="Hirani K."/>
            <person name="Hogues M."/>
            <person name="Jackson L."/>
            <person name="Jakkamsetti A."/>
            <person name="Javaid M."/>
            <person name="Jiang H."/>
            <person name="Korchina V."/>
            <person name="Kovar C."/>
            <person name="Lara F."/>
            <person name="Lee S."/>
            <person name="Mata R."/>
            <person name="Mathew T."/>
            <person name="Moen C."/>
            <person name="Morales K."/>
            <person name="Munidasa M."/>
            <person name="Nazareth L."/>
            <person name="Ngo R."/>
            <person name="Nguyen L."/>
            <person name="Okwuonu G."/>
            <person name="Ongeri F."/>
            <person name="Patil S."/>
            <person name="Petrosino J."/>
            <person name="Pham C."/>
            <person name="Pham P."/>
            <person name="Pu L.-L."/>
            <person name="Puazo M."/>
            <person name="Raj R."/>
            <person name="Reid J."/>
            <person name="Rouhana J."/>
            <person name="Saada N."/>
            <person name="Shang Y."/>
            <person name="Simmons D."/>
            <person name="Thornton R."/>
            <person name="Warren J."/>
            <person name="Weissenberger G."/>
            <person name="Zhang J."/>
            <person name="Zhang L."/>
            <person name="Zhou C."/>
            <person name="Zhu D."/>
            <person name="Muzny D."/>
            <person name="Worley K."/>
            <person name="Gibbs R."/>
        </authorList>
    </citation>
    <scope>NUCLEOTIDE SEQUENCE [LARGE SCALE GENOMIC DNA]</scope>
    <source>
        <strain evidence="15 16">ATCC 49540</strain>
    </source>
</reference>
<evidence type="ECO:0000313" key="16">
    <source>
        <dbReference type="Proteomes" id="UP000004483"/>
    </source>
</evidence>
<keyword evidence="9 12" id="KW-0472">Membrane</keyword>
<dbReference type="Proteomes" id="UP000004483">
    <property type="component" value="Unassembled WGS sequence"/>
</dbReference>
<keyword evidence="8 12" id="KW-0443">Lipid metabolism</keyword>
<feature type="active site" evidence="12">
    <location>
        <position position="272"/>
    </location>
</feature>
<gene>
    <name evidence="15" type="ORF">HMPREF0549_1010</name>
</gene>
<evidence type="ECO:0000256" key="5">
    <source>
        <dbReference type="ARBA" id="ARBA00022692"/>
    </source>
</evidence>
<feature type="domain" description="PLD phosphodiesterase" evidence="14">
    <location>
        <begin position="452"/>
        <end position="479"/>
    </location>
</feature>
<keyword evidence="7 12" id="KW-1133">Transmembrane helix</keyword>
<dbReference type="SUPFAM" id="SSF56024">
    <property type="entry name" value="Phospholipase D/nuclease"/>
    <property type="match status" value="2"/>
</dbReference>
<evidence type="ECO:0000256" key="4">
    <source>
        <dbReference type="ARBA" id="ARBA00022679"/>
    </source>
</evidence>
<keyword evidence="15" id="KW-0378">Hydrolase</keyword>
<dbReference type="InterPro" id="IPR001736">
    <property type="entry name" value="PLipase_D/transphosphatidylase"/>
</dbReference>
<dbReference type="CDD" id="cd09110">
    <property type="entry name" value="PLDc_CLS_1"/>
    <property type="match status" value="1"/>
</dbReference>
<dbReference type="AlphaFoldDB" id="C2EU74"/>
<evidence type="ECO:0000256" key="10">
    <source>
        <dbReference type="ARBA" id="ARBA00023209"/>
    </source>
</evidence>
<comment type="function">
    <text evidence="12">Catalyzes the reversible phosphatidyl group transfer from one phosphatidylglycerol molecule to another to form cardiolipin (CL) (diphosphatidylglycerol) and glycerol.</text>
</comment>
<dbReference type="Gene3D" id="3.30.870.10">
    <property type="entry name" value="Endonuclease Chain A"/>
    <property type="match status" value="2"/>
</dbReference>
<evidence type="ECO:0000256" key="12">
    <source>
        <dbReference type="HAMAP-Rule" id="MF_01916"/>
    </source>
</evidence>
<feature type="active site" evidence="12">
    <location>
        <position position="459"/>
    </location>
</feature>
<name>C2EU74_9LACO</name>
<feature type="transmembrane region" description="Helical" evidence="12">
    <location>
        <begin position="77"/>
        <end position="101"/>
    </location>
</feature>
<protein>
    <recommendedName>
        <fullName evidence="12 13">Cardiolipin synthase</fullName>
        <shortName evidence="12">CL synthase</shortName>
        <ecNumber evidence="12 13">2.7.8.-</ecNumber>
    </recommendedName>
</protein>
<dbReference type="Pfam" id="PF13396">
    <property type="entry name" value="PLDc_N"/>
    <property type="match status" value="1"/>
</dbReference>
<evidence type="ECO:0000256" key="3">
    <source>
        <dbReference type="ARBA" id="ARBA00022516"/>
    </source>
</evidence>
<dbReference type="STRING" id="1423814.HMPREF0549_1010"/>
<dbReference type="PANTHER" id="PTHR21248:SF22">
    <property type="entry name" value="PHOSPHOLIPASE D"/>
    <property type="match status" value="1"/>
</dbReference>
<comment type="subcellular location">
    <subcellularLocation>
        <location evidence="1 12">Cell membrane</location>
        <topology evidence="1 12">Multi-pass membrane protein</topology>
    </subcellularLocation>
</comment>